<organism evidence="3 4">
    <name type="scientific">Liparis tanakae</name>
    <name type="common">Tanaka's snailfish</name>
    <dbReference type="NCBI Taxonomy" id="230148"/>
    <lineage>
        <taxon>Eukaryota</taxon>
        <taxon>Metazoa</taxon>
        <taxon>Chordata</taxon>
        <taxon>Craniata</taxon>
        <taxon>Vertebrata</taxon>
        <taxon>Euteleostomi</taxon>
        <taxon>Actinopterygii</taxon>
        <taxon>Neopterygii</taxon>
        <taxon>Teleostei</taxon>
        <taxon>Neoteleostei</taxon>
        <taxon>Acanthomorphata</taxon>
        <taxon>Eupercaria</taxon>
        <taxon>Perciformes</taxon>
        <taxon>Cottioidei</taxon>
        <taxon>Cottales</taxon>
        <taxon>Liparidae</taxon>
        <taxon>Liparis</taxon>
    </lineage>
</organism>
<dbReference type="Proteomes" id="UP000314294">
    <property type="component" value="Unassembled WGS sequence"/>
</dbReference>
<evidence type="ECO:0000256" key="1">
    <source>
        <dbReference type="SAM" id="Coils"/>
    </source>
</evidence>
<dbReference type="OrthoDB" id="8960537at2759"/>
<feature type="compositionally biased region" description="Polar residues" evidence="2">
    <location>
        <begin position="188"/>
        <end position="203"/>
    </location>
</feature>
<reference evidence="3 4" key="1">
    <citation type="submission" date="2019-03" db="EMBL/GenBank/DDBJ databases">
        <title>First draft genome of Liparis tanakae, snailfish: a comprehensive survey of snailfish specific genes.</title>
        <authorList>
            <person name="Kim W."/>
            <person name="Song I."/>
            <person name="Jeong J.-H."/>
            <person name="Kim D."/>
            <person name="Kim S."/>
            <person name="Ryu S."/>
            <person name="Song J.Y."/>
            <person name="Lee S.K."/>
        </authorList>
    </citation>
    <scope>NUCLEOTIDE SEQUENCE [LARGE SCALE GENOMIC DNA]</scope>
    <source>
        <tissue evidence="3">Muscle</tissue>
    </source>
</reference>
<proteinExistence type="predicted"/>
<keyword evidence="4" id="KW-1185">Reference proteome</keyword>
<keyword evidence="1" id="KW-0175">Coiled coil</keyword>
<dbReference type="EMBL" id="SRLO01000117">
    <property type="protein sequence ID" value="TNN74208.1"/>
    <property type="molecule type" value="Genomic_DNA"/>
</dbReference>
<accession>A0A4Z2I8C8</accession>
<sequence length="242" mass="26459">MLNRERAAIKIHLKTTSDWSETKRAEKTLVEENGVLFETHSKAILKLLQQEDYKMKFDVLKEKTDALKQEITEKSQTVQGLNNDLEVLIDLKKNYKALKPEKAALIRQNKALKKNVRVLEKKVSDEQTYAGKNAVLQSEMVVLNLAKDTLQEQKNNSEIKATSSDGWVLVSLSGGRLDAGSLGRERSSSCPVTVSDGPSSSCPVTVPDGPSSSCPVTVPDVPPFPDSGSQYPIAISSGSSSQ</sequence>
<feature type="region of interest" description="Disordered" evidence="2">
    <location>
        <begin position="180"/>
        <end position="242"/>
    </location>
</feature>
<gene>
    <name evidence="3" type="ORF">EYF80_015653</name>
</gene>
<feature type="coiled-coil region" evidence="1">
    <location>
        <begin position="64"/>
        <end position="122"/>
    </location>
</feature>
<evidence type="ECO:0000256" key="2">
    <source>
        <dbReference type="SAM" id="MobiDB-lite"/>
    </source>
</evidence>
<evidence type="ECO:0000313" key="3">
    <source>
        <dbReference type="EMBL" id="TNN74208.1"/>
    </source>
</evidence>
<comment type="caution">
    <text evidence="3">The sequence shown here is derived from an EMBL/GenBank/DDBJ whole genome shotgun (WGS) entry which is preliminary data.</text>
</comment>
<dbReference type="AlphaFoldDB" id="A0A4Z2I8C8"/>
<protein>
    <submittedName>
        <fullName evidence="3">Uncharacterized protein</fullName>
    </submittedName>
</protein>
<name>A0A4Z2I8C8_9TELE</name>
<evidence type="ECO:0000313" key="4">
    <source>
        <dbReference type="Proteomes" id="UP000314294"/>
    </source>
</evidence>